<evidence type="ECO:0000313" key="3">
    <source>
        <dbReference type="Proteomes" id="UP000815677"/>
    </source>
</evidence>
<keyword evidence="3" id="KW-1185">Reference proteome</keyword>
<evidence type="ECO:0000256" key="1">
    <source>
        <dbReference type="SAM" id="MobiDB-lite"/>
    </source>
</evidence>
<proteinExistence type="predicted"/>
<name>A0ABQ0LD55_MYCCL</name>
<feature type="compositionally biased region" description="Basic and acidic residues" evidence="1">
    <location>
        <begin position="50"/>
        <end position="65"/>
    </location>
</feature>
<feature type="region of interest" description="Disordered" evidence="1">
    <location>
        <begin position="38"/>
        <end position="65"/>
    </location>
</feature>
<accession>A0ABQ0LD55</accession>
<dbReference type="EMBL" id="DF844003">
    <property type="protein sequence ID" value="GAT47786.1"/>
    <property type="molecule type" value="Genomic_DNA"/>
</dbReference>
<gene>
    <name evidence="2" type="ORF">MCHLO_05229</name>
</gene>
<organism evidence="2 3">
    <name type="scientific">Mycena chlorophos</name>
    <name type="common">Agaric fungus</name>
    <name type="synonym">Agaricus chlorophos</name>
    <dbReference type="NCBI Taxonomy" id="658473"/>
    <lineage>
        <taxon>Eukaryota</taxon>
        <taxon>Fungi</taxon>
        <taxon>Dikarya</taxon>
        <taxon>Basidiomycota</taxon>
        <taxon>Agaricomycotina</taxon>
        <taxon>Agaricomycetes</taxon>
        <taxon>Agaricomycetidae</taxon>
        <taxon>Agaricales</taxon>
        <taxon>Marasmiineae</taxon>
        <taxon>Mycenaceae</taxon>
        <taxon>Mycena</taxon>
    </lineage>
</organism>
<reference evidence="2" key="1">
    <citation type="submission" date="2014-09" db="EMBL/GenBank/DDBJ databases">
        <title>Genome sequence of the luminous mushroom Mycena chlorophos for searching fungal bioluminescence genes.</title>
        <authorList>
            <person name="Tanaka Y."/>
            <person name="Kasuga D."/>
            <person name="Oba Y."/>
            <person name="Hase S."/>
            <person name="Sato K."/>
            <person name="Oba Y."/>
            <person name="Sakakibara Y."/>
        </authorList>
    </citation>
    <scope>NUCLEOTIDE SEQUENCE</scope>
</reference>
<evidence type="ECO:0000313" key="2">
    <source>
        <dbReference type="EMBL" id="GAT47786.1"/>
    </source>
</evidence>
<protein>
    <submittedName>
        <fullName evidence="2">Uncharacterized protein</fullName>
    </submittedName>
</protein>
<dbReference type="Proteomes" id="UP000815677">
    <property type="component" value="Unassembled WGS sequence"/>
</dbReference>
<sequence>MDAHLAKYPRNGQRHPSSHFKELEVAFDSKVPWRLQWHEEPPSDDDELADLMREPTTDEEPLKKERDAWNHKKLRYYYN</sequence>